<feature type="compositionally biased region" description="Acidic residues" evidence="1">
    <location>
        <begin position="378"/>
        <end position="391"/>
    </location>
</feature>
<accession>A2G629</accession>
<protein>
    <submittedName>
        <fullName evidence="3">Uncharacterized protein</fullName>
    </submittedName>
</protein>
<dbReference type="KEGG" id="tva:4745040"/>
<dbReference type="InParanoid" id="A2G629"/>
<dbReference type="VEuPathDB" id="TrichDB:TVAGG3_1023580"/>
<feature type="transmembrane region" description="Helical" evidence="2">
    <location>
        <begin position="696"/>
        <end position="720"/>
    </location>
</feature>
<dbReference type="PANTHER" id="PTHR16861:SF4">
    <property type="entry name" value="SH3 DOMAIN PROTEIN (AFU_ORTHOLOGUE AFUA_1G13610)"/>
    <property type="match status" value="1"/>
</dbReference>
<dbReference type="EMBL" id="DS114461">
    <property type="protein sequence ID" value="EAX87387.1"/>
    <property type="molecule type" value="Genomic_DNA"/>
</dbReference>
<evidence type="ECO:0000256" key="1">
    <source>
        <dbReference type="SAM" id="MobiDB-lite"/>
    </source>
</evidence>
<dbReference type="PANTHER" id="PTHR16861">
    <property type="entry name" value="GLYCOPROTEIN 38"/>
    <property type="match status" value="1"/>
</dbReference>
<gene>
    <name evidence="3" type="ORF">TVAG_086980</name>
</gene>
<evidence type="ECO:0000256" key="2">
    <source>
        <dbReference type="SAM" id="Phobius"/>
    </source>
</evidence>
<feature type="region of interest" description="Disordered" evidence="1">
    <location>
        <begin position="367"/>
        <end position="407"/>
    </location>
</feature>
<dbReference type="RefSeq" id="XP_001300317.1">
    <property type="nucleotide sequence ID" value="XM_001300316.1"/>
</dbReference>
<evidence type="ECO:0000313" key="4">
    <source>
        <dbReference type="Proteomes" id="UP000001542"/>
    </source>
</evidence>
<feature type="compositionally biased region" description="Basic and acidic residues" evidence="1">
    <location>
        <begin position="367"/>
        <end position="377"/>
    </location>
</feature>
<keyword evidence="2" id="KW-0472">Membrane</keyword>
<keyword evidence="4" id="KW-1185">Reference proteome</keyword>
<dbReference type="VEuPathDB" id="TrichDB:TVAG_086980"/>
<sequence>MISCLLFLRIPNEDINVPKTILTKEGVKIKDYVPEEQYNTYKPYADKFADKSSKIRPLLADLMKKFSEEYGSKEIETIYNSNVKMYVENTTAVSEILKSFELESEFFADCIKYWPHVERILKLLKYDSKKIKPIVEDLSKATSKTTFKDIAEAFELPTEWFYYMGEAAKGVMTTDTFSIRDCIAHLFIDSGDFFKLLEKLVDVVKDDKVTLDELVETINSAITAAQAAFYGVRKITASGLVLALTPIEHVLPKSKSEVEEMIDNYIAIIDEARKDSNLPEDFLEGIKSENSSYGQIYTLCKQAKKDSYFTIPEEDVIIFKKLVTYLDPQTPAMGFVMPTFGKYSIFNVLYQGNLSILNGIQDLISRDYNPEETKPTPEETEPTPEETEPEPTESKRKLQETEQESEEIVYNPEETLKEIKKYRTDEALFTSISLDDLLTAIFGIDLPLPELTVTINDLVKSSGVDPFDKETFTNTMKAIKSIFADHDDIFMTIGKFAEEIFGKLQKLDIEKATVEDFIKCITYGDEIISYLKACNEFKEKGAEMGDVVLLGINVKSSLEAISKLEKATINAVLDAIKTSTDEGKKLVANVKKSLDSLAVTTSADDLIKTLDNEKITNTYKFYQEVMVPIVGTSTDYFKLLTNMDMSETHFLLHDLVKEGASGKISFETVAKVGESTSDLKDGLAKEAKRGGLSAGAIAGIVIACLIIVAIIVAVCVYFFVIKPKSDGGNDEENKDEEQV</sequence>
<keyword evidence="2" id="KW-1133">Transmembrane helix</keyword>
<name>A2G629_TRIV3</name>
<reference evidence="3" key="1">
    <citation type="submission" date="2006-10" db="EMBL/GenBank/DDBJ databases">
        <authorList>
            <person name="Amadeo P."/>
            <person name="Zhao Q."/>
            <person name="Wortman J."/>
            <person name="Fraser-Liggett C."/>
            <person name="Carlton J."/>
        </authorList>
    </citation>
    <scope>NUCLEOTIDE SEQUENCE</scope>
    <source>
        <strain evidence="3">G3</strain>
    </source>
</reference>
<dbReference type="Proteomes" id="UP000001542">
    <property type="component" value="Unassembled WGS sequence"/>
</dbReference>
<organism evidence="3 4">
    <name type="scientific">Trichomonas vaginalis (strain ATCC PRA-98 / G3)</name>
    <dbReference type="NCBI Taxonomy" id="412133"/>
    <lineage>
        <taxon>Eukaryota</taxon>
        <taxon>Metamonada</taxon>
        <taxon>Parabasalia</taxon>
        <taxon>Trichomonadida</taxon>
        <taxon>Trichomonadidae</taxon>
        <taxon>Trichomonas</taxon>
    </lineage>
</organism>
<reference evidence="3" key="2">
    <citation type="journal article" date="2007" name="Science">
        <title>Draft genome sequence of the sexually transmitted pathogen Trichomonas vaginalis.</title>
        <authorList>
            <person name="Carlton J.M."/>
            <person name="Hirt R.P."/>
            <person name="Silva J.C."/>
            <person name="Delcher A.L."/>
            <person name="Schatz M."/>
            <person name="Zhao Q."/>
            <person name="Wortman J.R."/>
            <person name="Bidwell S.L."/>
            <person name="Alsmark U.C.M."/>
            <person name="Besteiro S."/>
            <person name="Sicheritz-Ponten T."/>
            <person name="Noel C.J."/>
            <person name="Dacks J.B."/>
            <person name="Foster P.G."/>
            <person name="Simillion C."/>
            <person name="Van de Peer Y."/>
            <person name="Miranda-Saavedra D."/>
            <person name="Barton G.J."/>
            <person name="Westrop G.D."/>
            <person name="Mueller S."/>
            <person name="Dessi D."/>
            <person name="Fiori P.L."/>
            <person name="Ren Q."/>
            <person name="Paulsen I."/>
            <person name="Zhang H."/>
            <person name="Bastida-Corcuera F.D."/>
            <person name="Simoes-Barbosa A."/>
            <person name="Brown M.T."/>
            <person name="Hayes R.D."/>
            <person name="Mukherjee M."/>
            <person name="Okumura C.Y."/>
            <person name="Schneider R."/>
            <person name="Smith A.J."/>
            <person name="Vanacova S."/>
            <person name="Villalvazo M."/>
            <person name="Haas B.J."/>
            <person name="Pertea M."/>
            <person name="Feldblyum T.V."/>
            <person name="Utterback T.R."/>
            <person name="Shu C.L."/>
            <person name="Osoegawa K."/>
            <person name="de Jong P.J."/>
            <person name="Hrdy I."/>
            <person name="Horvathova L."/>
            <person name="Zubacova Z."/>
            <person name="Dolezal P."/>
            <person name="Malik S.B."/>
            <person name="Logsdon J.M. Jr."/>
            <person name="Henze K."/>
            <person name="Gupta A."/>
            <person name="Wang C.C."/>
            <person name="Dunne R.L."/>
            <person name="Upcroft J.A."/>
            <person name="Upcroft P."/>
            <person name="White O."/>
            <person name="Salzberg S.L."/>
            <person name="Tang P."/>
            <person name="Chiu C.-H."/>
            <person name="Lee Y.-S."/>
            <person name="Embley T.M."/>
            <person name="Coombs G.H."/>
            <person name="Mottram J.C."/>
            <person name="Tachezy J."/>
            <person name="Fraser-Liggett C.M."/>
            <person name="Johnson P.J."/>
        </authorList>
    </citation>
    <scope>NUCLEOTIDE SEQUENCE [LARGE SCALE GENOMIC DNA]</scope>
    <source>
        <strain evidence="3">G3</strain>
    </source>
</reference>
<dbReference type="AlphaFoldDB" id="A2G629"/>
<keyword evidence="2" id="KW-0812">Transmembrane</keyword>
<evidence type="ECO:0000313" key="3">
    <source>
        <dbReference type="EMBL" id="EAX87387.1"/>
    </source>
</evidence>
<proteinExistence type="predicted"/>